<dbReference type="AlphaFoldDB" id="A0A4R5PNE3"/>
<dbReference type="RefSeq" id="WP_133283408.1">
    <property type="nucleotide sequence ID" value="NZ_SMSI01000001.1"/>
</dbReference>
<organism evidence="1 2">
    <name type="scientific">Pseudohoeflea suaedae</name>
    <dbReference type="NCBI Taxonomy" id="877384"/>
    <lineage>
        <taxon>Bacteria</taxon>
        <taxon>Pseudomonadati</taxon>
        <taxon>Pseudomonadota</taxon>
        <taxon>Alphaproteobacteria</taxon>
        <taxon>Hyphomicrobiales</taxon>
        <taxon>Rhizobiaceae</taxon>
        <taxon>Pseudohoeflea</taxon>
    </lineage>
</organism>
<dbReference type="Proteomes" id="UP000295131">
    <property type="component" value="Unassembled WGS sequence"/>
</dbReference>
<dbReference type="EMBL" id="SMSI01000001">
    <property type="protein sequence ID" value="TDH38574.1"/>
    <property type="molecule type" value="Genomic_DNA"/>
</dbReference>
<evidence type="ECO:0000313" key="2">
    <source>
        <dbReference type="Proteomes" id="UP000295131"/>
    </source>
</evidence>
<protein>
    <submittedName>
        <fullName evidence="1">Uncharacterized protein</fullName>
    </submittedName>
</protein>
<keyword evidence="2" id="KW-1185">Reference proteome</keyword>
<comment type="caution">
    <text evidence="1">The sequence shown here is derived from an EMBL/GenBank/DDBJ whole genome shotgun (WGS) entry which is preliminary data.</text>
</comment>
<proteinExistence type="predicted"/>
<name>A0A4R5PNE3_9HYPH</name>
<accession>A0A4R5PNE3</accession>
<sequence length="73" mass="7936">MTRKALLTAADARRLTEAAKASGCAIVVKSGEDTITIIPDGHSQQSAILDRDHNEPPVTLEGWRKRRLARGLT</sequence>
<gene>
    <name evidence="1" type="ORF">E2A64_05590</name>
</gene>
<reference evidence="1 2" key="1">
    <citation type="journal article" date="2013" name="Int. J. Syst. Evol. Microbiol.">
        <title>Hoeflea suaedae sp. nov., an endophytic bacterium isolated from the root of the halophyte Suaeda maritima.</title>
        <authorList>
            <person name="Chung E.J."/>
            <person name="Park J.A."/>
            <person name="Pramanik P."/>
            <person name="Bibi F."/>
            <person name="Jeon C.O."/>
            <person name="Chung Y.R."/>
        </authorList>
    </citation>
    <scope>NUCLEOTIDE SEQUENCE [LARGE SCALE GENOMIC DNA]</scope>
    <source>
        <strain evidence="1 2">YC6898</strain>
    </source>
</reference>
<evidence type="ECO:0000313" key="1">
    <source>
        <dbReference type="EMBL" id="TDH38574.1"/>
    </source>
</evidence>